<dbReference type="Proteomes" id="UP001595660">
    <property type="component" value="Unassembled WGS sequence"/>
</dbReference>
<gene>
    <name evidence="2" type="ORF">ACFOKC_00010</name>
</gene>
<sequence>MSKSERSRTAASVPGTPTRSVKLARLTDAEREVYVSCEEEGLRPAELAQYTEWSESTVRTLLARGRRKVGESDT</sequence>
<evidence type="ECO:0000313" key="3">
    <source>
        <dbReference type="Proteomes" id="UP001595660"/>
    </source>
</evidence>
<evidence type="ECO:0000313" key="2">
    <source>
        <dbReference type="EMBL" id="MFC3476098.1"/>
    </source>
</evidence>
<accession>A0ABD5NAN4</accession>
<dbReference type="RefSeq" id="WP_232572705.1">
    <property type="nucleotide sequence ID" value="NZ_CP089467.1"/>
</dbReference>
<proteinExistence type="predicted"/>
<comment type="caution">
    <text evidence="2">The sequence shown here is derived from an EMBL/GenBank/DDBJ whole genome shotgun (WGS) entry which is preliminary data.</text>
</comment>
<evidence type="ECO:0000259" key="1">
    <source>
        <dbReference type="Pfam" id="PF08281"/>
    </source>
</evidence>
<organism evidence="2 3">
    <name type="scientific">Halobacterium litoreum</name>
    <dbReference type="NCBI Taxonomy" id="2039234"/>
    <lineage>
        <taxon>Archaea</taxon>
        <taxon>Methanobacteriati</taxon>
        <taxon>Methanobacteriota</taxon>
        <taxon>Stenosarchaea group</taxon>
        <taxon>Halobacteria</taxon>
        <taxon>Halobacteriales</taxon>
        <taxon>Halobacteriaceae</taxon>
        <taxon>Halobacterium</taxon>
    </lineage>
</organism>
<name>A0ABD5NAN4_9EURY</name>
<dbReference type="InterPro" id="IPR013249">
    <property type="entry name" value="RNA_pol_sigma70_r4_t2"/>
</dbReference>
<dbReference type="AlphaFoldDB" id="A0ABD5NAN4"/>
<feature type="domain" description="RNA polymerase sigma factor 70 region 4 type 2" evidence="1">
    <location>
        <begin position="23"/>
        <end position="68"/>
    </location>
</feature>
<dbReference type="InterPro" id="IPR036388">
    <property type="entry name" value="WH-like_DNA-bd_sf"/>
</dbReference>
<dbReference type="Gene3D" id="1.10.10.10">
    <property type="entry name" value="Winged helix-like DNA-binding domain superfamily/Winged helix DNA-binding domain"/>
    <property type="match status" value="1"/>
</dbReference>
<dbReference type="Pfam" id="PF08281">
    <property type="entry name" value="Sigma70_r4_2"/>
    <property type="match status" value="1"/>
</dbReference>
<keyword evidence="3" id="KW-1185">Reference proteome</keyword>
<dbReference type="SUPFAM" id="SSF88659">
    <property type="entry name" value="Sigma3 and sigma4 domains of RNA polymerase sigma factors"/>
    <property type="match status" value="1"/>
</dbReference>
<protein>
    <submittedName>
        <fullName evidence="2">Sigma factor-like helix-turn-helix DNA-binding protein</fullName>
    </submittedName>
</protein>
<reference evidence="2 3" key="1">
    <citation type="journal article" date="2019" name="Int. J. Syst. Evol. Microbiol.">
        <title>The Global Catalogue of Microorganisms (GCM) 10K type strain sequencing project: providing services to taxonomists for standard genome sequencing and annotation.</title>
        <authorList>
            <consortium name="The Broad Institute Genomics Platform"/>
            <consortium name="The Broad Institute Genome Sequencing Center for Infectious Disease"/>
            <person name="Wu L."/>
            <person name="Ma J."/>
        </authorList>
    </citation>
    <scope>NUCLEOTIDE SEQUENCE [LARGE SCALE GENOMIC DNA]</scope>
    <source>
        <strain evidence="2 3">CGMCC 1.12562</strain>
    </source>
</reference>
<dbReference type="GeneID" id="69119268"/>
<dbReference type="InterPro" id="IPR013324">
    <property type="entry name" value="RNA_pol_sigma_r3/r4-like"/>
</dbReference>
<dbReference type="EMBL" id="JBHRWN010000001">
    <property type="protein sequence ID" value="MFC3476098.1"/>
    <property type="molecule type" value="Genomic_DNA"/>
</dbReference>